<gene>
    <name evidence="2" type="ordered locus">bpr_I0133</name>
</gene>
<feature type="coiled-coil region" evidence="1">
    <location>
        <begin position="7"/>
        <end position="38"/>
    </location>
</feature>
<organism evidence="2 3">
    <name type="scientific">Butyrivibrio proteoclasticus (strain ATCC 51982 / DSM 14932 / B316)</name>
    <name type="common">Clostridium proteoclasticum</name>
    <dbReference type="NCBI Taxonomy" id="515622"/>
    <lineage>
        <taxon>Bacteria</taxon>
        <taxon>Bacillati</taxon>
        <taxon>Bacillota</taxon>
        <taxon>Clostridia</taxon>
        <taxon>Lachnospirales</taxon>
        <taxon>Lachnospiraceae</taxon>
        <taxon>Butyrivibrio</taxon>
    </lineage>
</organism>
<dbReference type="HOGENOM" id="CLU_090271_0_0_9"/>
<reference evidence="2 3" key="1">
    <citation type="journal article" date="2010" name="PLoS ONE">
        <title>The glycobiome of the rumen bacterium Butyrivibrio proteoclasticus B316(T) highlights adaptation to a polysaccharide-rich environment.</title>
        <authorList>
            <person name="Kelly W.J."/>
            <person name="Leahy S.C."/>
            <person name="Altermann E."/>
            <person name="Yeoman C.J."/>
            <person name="Dunne J.C."/>
            <person name="Kong Z."/>
            <person name="Pacheco D.M."/>
            <person name="Li D."/>
            <person name="Noel S.J."/>
            <person name="Moon C.D."/>
            <person name="Cookson A.L."/>
            <person name="Attwood G.T."/>
        </authorList>
    </citation>
    <scope>NUCLEOTIDE SEQUENCE [LARGE SCALE GENOMIC DNA]</scope>
    <source>
        <strain evidence="3">ATCC 51982 / DSM 14932 / B316</strain>
    </source>
</reference>
<dbReference type="RefSeq" id="WP_013279542.1">
    <property type="nucleotide sequence ID" value="NC_014387.1"/>
</dbReference>
<dbReference type="eggNOG" id="COG0507">
    <property type="taxonomic scope" value="Bacteria"/>
</dbReference>
<keyword evidence="1" id="KW-0175">Coiled coil</keyword>
<sequence>MIGGIKIVNQTEQLKNQVKELEEVLKKLDKQLFYLRNMQGITIRICKQKSGYQYYKTDDNGKRVYIKHKDKEIVRKAFQKSYYECVRKEILTQKYQIERFLKFYNPTAIEDVYDKLCDARKELVTPIICTDDDYIEKWRQTHPGEKNTFPIDGQFVTDNGEYVRSKSEKILADLFLKKDIPYIYEPEVELSNGHKACPDFLVLNKRTRKSYYWEHFGRVDAEEYAIRNFPKIYAYEKSGLIQGKNLIISMETEKQPLDLKLVNEKIEMYLM</sequence>
<evidence type="ECO:0000256" key="1">
    <source>
        <dbReference type="SAM" id="Coils"/>
    </source>
</evidence>
<dbReference type="Proteomes" id="UP000001299">
    <property type="component" value="Chromosome 1"/>
</dbReference>
<name>E0RW17_BUTPB</name>
<protein>
    <submittedName>
        <fullName evidence="2">Uncharacterized protein</fullName>
    </submittedName>
</protein>
<evidence type="ECO:0000313" key="2">
    <source>
        <dbReference type="EMBL" id="ADL32883.1"/>
    </source>
</evidence>
<dbReference type="EMBL" id="CP001810">
    <property type="protein sequence ID" value="ADL32883.1"/>
    <property type="molecule type" value="Genomic_DNA"/>
</dbReference>
<evidence type="ECO:0000313" key="3">
    <source>
        <dbReference type="Proteomes" id="UP000001299"/>
    </source>
</evidence>
<accession>E0RW17</accession>
<proteinExistence type="predicted"/>
<dbReference type="KEGG" id="bpb:bpr_I0133"/>
<dbReference type="STRING" id="515622.bpr_I0133"/>
<dbReference type="AlphaFoldDB" id="E0RW17"/>
<keyword evidence="3" id="KW-1185">Reference proteome</keyword>